<proteinExistence type="predicted"/>
<feature type="non-terminal residue" evidence="1">
    <location>
        <position position="1"/>
    </location>
</feature>
<dbReference type="AlphaFoldDB" id="A0A371F0X8"/>
<comment type="caution">
    <text evidence="1">The sequence shown here is derived from an EMBL/GenBank/DDBJ whole genome shotgun (WGS) entry which is preliminary data.</text>
</comment>
<name>A0A371F0X8_MUCPR</name>
<gene>
    <name evidence="1" type="ORF">CR513_48644</name>
</gene>
<organism evidence="1 2">
    <name type="scientific">Mucuna pruriens</name>
    <name type="common">Velvet bean</name>
    <name type="synonym">Dolichos pruriens</name>
    <dbReference type="NCBI Taxonomy" id="157652"/>
    <lineage>
        <taxon>Eukaryota</taxon>
        <taxon>Viridiplantae</taxon>
        <taxon>Streptophyta</taxon>
        <taxon>Embryophyta</taxon>
        <taxon>Tracheophyta</taxon>
        <taxon>Spermatophyta</taxon>
        <taxon>Magnoliopsida</taxon>
        <taxon>eudicotyledons</taxon>
        <taxon>Gunneridae</taxon>
        <taxon>Pentapetalae</taxon>
        <taxon>rosids</taxon>
        <taxon>fabids</taxon>
        <taxon>Fabales</taxon>
        <taxon>Fabaceae</taxon>
        <taxon>Papilionoideae</taxon>
        <taxon>50 kb inversion clade</taxon>
        <taxon>NPAAA clade</taxon>
        <taxon>indigoferoid/millettioid clade</taxon>
        <taxon>Phaseoleae</taxon>
        <taxon>Mucuna</taxon>
    </lineage>
</organism>
<evidence type="ECO:0000313" key="1">
    <source>
        <dbReference type="EMBL" id="RDX71941.1"/>
    </source>
</evidence>
<dbReference type="PANTHER" id="PTHR37077">
    <property type="match status" value="1"/>
</dbReference>
<dbReference type="PANTHER" id="PTHR37077:SF1">
    <property type="match status" value="1"/>
</dbReference>
<reference evidence="1" key="1">
    <citation type="submission" date="2018-05" db="EMBL/GenBank/DDBJ databases">
        <title>Draft genome of Mucuna pruriens seed.</title>
        <authorList>
            <person name="Nnadi N.E."/>
            <person name="Vos R."/>
            <person name="Hasami M.H."/>
            <person name="Devisetty U.K."/>
            <person name="Aguiy J.C."/>
        </authorList>
    </citation>
    <scope>NUCLEOTIDE SEQUENCE [LARGE SCALE GENOMIC DNA]</scope>
    <source>
        <strain evidence="1">JCA_2017</strain>
    </source>
</reference>
<accession>A0A371F0X8</accession>
<evidence type="ECO:0000313" key="2">
    <source>
        <dbReference type="Proteomes" id="UP000257109"/>
    </source>
</evidence>
<sequence length="98" mass="10917">MSFISMVIAPSCKKHGNDDGVHGYDHAPASCIQPSLRNGHEDFVNFVPVPSMEGDDDDDDDDNLELPDSFFLHLSVEIRQTTWAIGPRDRTNSVCKNK</sequence>
<protein>
    <submittedName>
        <fullName evidence="1">Uncharacterized protein</fullName>
    </submittedName>
</protein>
<dbReference type="OrthoDB" id="1785336at2759"/>
<dbReference type="Proteomes" id="UP000257109">
    <property type="component" value="Unassembled WGS sequence"/>
</dbReference>
<dbReference type="EMBL" id="QJKJ01011126">
    <property type="protein sequence ID" value="RDX71941.1"/>
    <property type="molecule type" value="Genomic_DNA"/>
</dbReference>
<keyword evidence="2" id="KW-1185">Reference proteome</keyword>